<evidence type="ECO:0000313" key="2">
    <source>
        <dbReference type="Proteomes" id="UP000275846"/>
    </source>
</evidence>
<name>A0A183TJQ0_SCHSO</name>
<evidence type="ECO:0000313" key="3">
    <source>
        <dbReference type="WBParaSite" id="SSLN_0001733501-mRNA-1"/>
    </source>
</evidence>
<evidence type="ECO:0000313" key="1">
    <source>
        <dbReference type="EMBL" id="VDM03084.1"/>
    </source>
</evidence>
<organism evidence="3">
    <name type="scientific">Schistocephalus solidus</name>
    <name type="common">Tapeworm</name>
    <dbReference type="NCBI Taxonomy" id="70667"/>
    <lineage>
        <taxon>Eukaryota</taxon>
        <taxon>Metazoa</taxon>
        <taxon>Spiralia</taxon>
        <taxon>Lophotrochozoa</taxon>
        <taxon>Platyhelminthes</taxon>
        <taxon>Cestoda</taxon>
        <taxon>Eucestoda</taxon>
        <taxon>Diphyllobothriidea</taxon>
        <taxon>Diphyllobothriidae</taxon>
        <taxon>Schistocephalus</taxon>
    </lineage>
</organism>
<proteinExistence type="predicted"/>
<reference evidence="3" key="1">
    <citation type="submission" date="2016-06" db="UniProtKB">
        <authorList>
            <consortium name="WormBaseParasite"/>
        </authorList>
    </citation>
    <scope>IDENTIFICATION</scope>
</reference>
<sequence>MDDNLVGNLIKELQKLGVSQYSAHLSDKLTRFTEFASWEARCKAYLQSDNAKVQSGAILAPLDEKIHDRARSADISVASTPSVLQSDFQRRFQHPGDSVNDFQQALQILGRKALHTMDATALNTRVLEHFFDGVRDPHFRMALLRTGCQPFDKAFALVHEEKVLQADCEQPQRSLFSVTAI</sequence>
<gene>
    <name evidence="1" type="ORF">SSLN_LOCUS16698</name>
</gene>
<accession>A0A183TJQ0</accession>
<dbReference type="Proteomes" id="UP000275846">
    <property type="component" value="Unassembled WGS sequence"/>
</dbReference>
<dbReference type="EMBL" id="UYSU01041416">
    <property type="protein sequence ID" value="VDM03084.1"/>
    <property type="molecule type" value="Genomic_DNA"/>
</dbReference>
<protein>
    <submittedName>
        <fullName evidence="1 3">Uncharacterized protein</fullName>
    </submittedName>
</protein>
<dbReference type="AlphaFoldDB" id="A0A183TJQ0"/>
<reference evidence="1 2" key="2">
    <citation type="submission" date="2018-11" db="EMBL/GenBank/DDBJ databases">
        <authorList>
            <consortium name="Pathogen Informatics"/>
        </authorList>
    </citation>
    <scope>NUCLEOTIDE SEQUENCE [LARGE SCALE GENOMIC DNA]</scope>
    <source>
        <strain evidence="1 2">NST_G2</strain>
    </source>
</reference>
<dbReference type="WBParaSite" id="SSLN_0001733501-mRNA-1">
    <property type="protein sequence ID" value="SSLN_0001733501-mRNA-1"/>
    <property type="gene ID" value="SSLN_0001733501"/>
</dbReference>
<keyword evidence="2" id="KW-1185">Reference proteome</keyword>